<dbReference type="RefSeq" id="WP_104064315.1">
    <property type="nucleotide sequence ID" value="NZ_NIQG01000013.1"/>
</dbReference>
<accession>A0A855NBN4</accession>
<dbReference type="AlphaFoldDB" id="A0A855NBN4"/>
<dbReference type="Pfam" id="PF05954">
    <property type="entry name" value="Phage_GPD"/>
    <property type="match status" value="1"/>
</dbReference>
<sequence>MVRKPNFKLLAKGNDITAKIKTNLISLNYEDKEGSESDEISFVVNGIYAKPAFGDDLELWLGYYAANEPSSFSNGVTQANGTTSSSNVLYHCGKFSVQTTTRDYKANTTEVRATAVNFASPQKIAKRRSWENTTLFNIASKIAGENKLSTKTSGADQPIASVLQNNISDLDFLYSLCFDYGYIMKVVNNTIVITSKDAKGDESQTSNTPKNENLPSFEIALSECESLSITEANRNSYTAVIVQWHDSKDGKDKQVKVGNGEQTYKLNIPEPKSDNEAFKKGEAKLNELQRGGINGNLSTTGRELRAGGKLKITGVAGLKNVEFSIKSVSHNLNTTSYMIDVEFEG</sequence>
<dbReference type="SUPFAM" id="SSF69279">
    <property type="entry name" value="Phage tail proteins"/>
    <property type="match status" value="1"/>
</dbReference>
<name>A0A855NBN4_CAMHY</name>
<organism evidence="1 2">
    <name type="scientific">Campylobacter hyointestinalis subsp. hyointestinalis</name>
    <dbReference type="NCBI Taxonomy" id="91352"/>
    <lineage>
        <taxon>Bacteria</taxon>
        <taxon>Pseudomonadati</taxon>
        <taxon>Campylobacterota</taxon>
        <taxon>Epsilonproteobacteria</taxon>
        <taxon>Campylobacterales</taxon>
        <taxon>Campylobacteraceae</taxon>
        <taxon>Campylobacter</taxon>
    </lineage>
</organism>
<gene>
    <name evidence="1" type="ORF">CDQ78_03920</name>
</gene>
<dbReference type="Proteomes" id="UP000239685">
    <property type="component" value="Unassembled WGS sequence"/>
</dbReference>
<reference evidence="1 2" key="1">
    <citation type="submission" date="2017-06" db="EMBL/GenBank/DDBJ databases">
        <title>Updating the genomic taxonomy and epidemiology of Campylobacter hyointestinalis; discovery in New Zealand farmed ruminants.</title>
        <authorList>
            <person name="Wilkinson D.A."/>
            <person name="Fayaz A."/>
            <person name="Biggs P.J."/>
            <person name="Midwinter A.C."/>
        </authorList>
    </citation>
    <scope>NUCLEOTIDE SEQUENCE [LARGE SCALE GENOMIC DNA]</scope>
    <source>
        <strain evidence="1 2">S1614a</strain>
    </source>
</reference>
<dbReference type="EMBL" id="NIQP01000003">
    <property type="protein sequence ID" value="PPB72088.1"/>
    <property type="molecule type" value="Genomic_DNA"/>
</dbReference>
<comment type="caution">
    <text evidence="1">The sequence shown here is derived from an EMBL/GenBank/DDBJ whole genome shotgun (WGS) entry which is preliminary data.</text>
</comment>
<proteinExistence type="predicted"/>
<evidence type="ECO:0000313" key="1">
    <source>
        <dbReference type="EMBL" id="PPB72088.1"/>
    </source>
</evidence>
<protein>
    <submittedName>
        <fullName evidence="1">Phage tail protein</fullName>
    </submittedName>
</protein>
<evidence type="ECO:0000313" key="2">
    <source>
        <dbReference type="Proteomes" id="UP000239685"/>
    </source>
</evidence>